<dbReference type="InterPro" id="IPR050832">
    <property type="entry name" value="Bact_Acetyltransf"/>
</dbReference>
<dbReference type="RefSeq" id="WP_074267916.1">
    <property type="nucleotide sequence ID" value="NZ_FSRM01000002.1"/>
</dbReference>
<feature type="domain" description="N-acetyltransferase" evidence="3">
    <location>
        <begin position="5"/>
        <end position="150"/>
    </location>
</feature>
<dbReference type="Proteomes" id="UP000184693">
    <property type="component" value="Unassembled WGS sequence"/>
</dbReference>
<evidence type="ECO:0000256" key="1">
    <source>
        <dbReference type="ARBA" id="ARBA00022679"/>
    </source>
</evidence>
<sequence length="153" mass="17213">MSYLPIVRLADRTDATALQSLYCQLVDDVNVNVTESQIQMIAEDARTRLFVCEIDGDVCATVLVSLCADVMYAGQPFAVIENLVVDHRCRGNGIGQALLREVEQYCLSRNCSKMMLLSSASRADAHRFFEHVGFRADLKRGFVKYRRQFTPAI</sequence>
<dbReference type="EMBL" id="FSRM01000002">
    <property type="protein sequence ID" value="SIO51507.1"/>
    <property type="molecule type" value="Genomic_DNA"/>
</dbReference>
<name>A0A1N6K597_9BURK</name>
<evidence type="ECO:0000256" key="2">
    <source>
        <dbReference type="ARBA" id="ARBA00023315"/>
    </source>
</evidence>
<protein>
    <submittedName>
        <fullName evidence="4">Acetyltransferase (GNAT) family protein</fullName>
    </submittedName>
</protein>
<dbReference type="InterPro" id="IPR016181">
    <property type="entry name" value="Acyl_CoA_acyltransferase"/>
</dbReference>
<dbReference type="Pfam" id="PF00583">
    <property type="entry name" value="Acetyltransf_1"/>
    <property type="match status" value="1"/>
</dbReference>
<organism evidence="4 5">
    <name type="scientific">Paraburkholderia phenazinium</name>
    <dbReference type="NCBI Taxonomy" id="60549"/>
    <lineage>
        <taxon>Bacteria</taxon>
        <taxon>Pseudomonadati</taxon>
        <taxon>Pseudomonadota</taxon>
        <taxon>Betaproteobacteria</taxon>
        <taxon>Burkholderiales</taxon>
        <taxon>Burkholderiaceae</taxon>
        <taxon>Paraburkholderia</taxon>
    </lineage>
</organism>
<dbReference type="AlphaFoldDB" id="A0A1N6K597"/>
<keyword evidence="1 4" id="KW-0808">Transferase</keyword>
<dbReference type="CDD" id="cd04301">
    <property type="entry name" value="NAT_SF"/>
    <property type="match status" value="1"/>
</dbReference>
<evidence type="ECO:0000259" key="3">
    <source>
        <dbReference type="PROSITE" id="PS51186"/>
    </source>
</evidence>
<dbReference type="PROSITE" id="PS51186">
    <property type="entry name" value="GNAT"/>
    <property type="match status" value="1"/>
</dbReference>
<reference evidence="4 5" key="1">
    <citation type="submission" date="2016-11" db="EMBL/GenBank/DDBJ databases">
        <authorList>
            <person name="Jaros S."/>
            <person name="Januszkiewicz K."/>
            <person name="Wedrychowicz H."/>
        </authorList>
    </citation>
    <scope>NUCLEOTIDE SEQUENCE [LARGE SCALE GENOMIC DNA]</scope>
    <source>
        <strain evidence="4 5">GAS86</strain>
    </source>
</reference>
<dbReference type="GO" id="GO:0016747">
    <property type="term" value="F:acyltransferase activity, transferring groups other than amino-acyl groups"/>
    <property type="evidence" value="ECO:0007669"/>
    <property type="project" value="InterPro"/>
</dbReference>
<dbReference type="PANTHER" id="PTHR43877">
    <property type="entry name" value="AMINOALKYLPHOSPHONATE N-ACETYLTRANSFERASE-RELATED-RELATED"/>
    <property type="match status" value="1"/>
</dbReference>
<evidence type="ECO:0000313" key="5">
    <source>
        <dbReference type="Proteomes" id="UP000184693"/>
    </source>
</evidence>
<dbReference type="SUPFAM" id="SSF55729">
    <property type="entry name" value="Acyl-CoA N-acyltransferases (Nat)"/>
    <property type="match status" value="1"/>
</dbReference>
<keyword evidence="2" id="KW-0012">Acyltransferase</keyword>
<dbReference type="InterPro" id="IPR000182">
    <property type="entry name" value="GNAT_dom"/>
</dbReference>
<gene>
    <name evidence="4" type="ORF">SAMN05444168_6017</name>
</gene>
<proteinExistence type="predicted"/>
<dbReference type="Gene3D" id="3.40.630.30">
    <property type="match status" value="1"/>
</dbReference>
<evidence type="ECO:0000313" key="4">
    <source>
        <dbReference type="EMBL" id="SIO51507.1"/>
    </source>
</evidence>
<dbReference type="OrthoDB" id="9789603at2"/>
<accession>A0A1N6K597</accession>